<evidence type="ECO:0000259" key="3">
    <source>
        <dbReference type="Pfam" id="PF21074"/>
    </source>
</evidence>
<dbReference type="InterPro" id="IPR049064">
    <property type="entry name" value="NAD_Glu_DH_ACT3"/>
</dbReference>
<dbReference type="GO" id="GO:0006538">
    <property type="term" value="P:L-glutamate catabolic process"/>
    <property type="evidence" value="ECO:0007669"/>
    <property type="project" value="InterPro"/>
</dbReference>
<evidence type="ECO:0000256" key="1">
    <source>
        <dbReference type="ARBA" id="ARBA00023002"/>
    </source>
</evidence>
<evidence type="ECO:0000259" key="4">
    <source>
        <dbReference type="Pfam" id="PF21075"/>
    </source>
</evidence>
<dbReference type="SUPFAM" id="SSF53223">
    <property type="entry name" value="Aminoacid dehydrogenase-like, N-terminal domain"/>
    <property type="match status" value="1"/>
</dbReference>
<evidence type="ECO:0000313" key="10">
    <source>
        <dbReference type="Proteomes" id="UP000826513"/>
    </source>
</evidence>
<dbReference type="InterPro" id="IPR049056">
    <property type="entry name" value="NAD_Glu_DH_HM3"/>
</dbReference>
<dbReference type="Pfam" id="PF21074">
    <property type="entry name" value="GDH_C"/>
    <property type="match status" value="1"/>
</dbReference>
<evidence type="ECO:0000313" key="8">
    <source>
        <dbReference type="EMBL" id="QYA07866.1"/>
    </source>
</evidence>
<feature type="domain" description="NAD-specific glutamate dehydrogenase C-terminal" evidence="3">
    <location>
        <begin position="1253"/>
        <end position="1579"/>
    </location>
</feature>
<dbReference type="Pfam" id="PF21078">
    <property type="entry name" value="GDH_HM3"/>
    <property type="match status" value="1"/>
</dbReference>
<dbReference type="Gene3D" id="3.40.50.720">
    <property type="entry name" value="NAD(P)-binding Rossmann-like Domain"/>
    <property type="match status" value="1"/>
</dbReference>
<dbReference type="InterPro" id="IPR007780">
    <property type="entry name" value="NAD_Glu_DH_bac"/>
</dbReference>
<dbReference type="EMBL" id="CP072167">
    <property type="protein sequence ID" value="QYA07866.1"/>
    <property type="molecule type" value="Genomic_DNA"/>
</dbReference>
<feature type="domain" description="NAD-glutamate dehydrogenase ACT2" evidence="5">
    <location>
        <begin position="400"/>
        <end position="488"/>
    </location>
</feature>
<dbReference type="STRING" id="1367849.GCA_000518585_00660"/>
<dbReference type="Pfam" id="PF21077">
    <property type="entry name" value="GDH_ACT3"/>
    <property type="match status" value="1"/>
</dbReference>
<feature type="domain" description="NAD-glutamate dehydrogenase catalytic" evidence="2">
    <location>
        <begin position="714"/>
        <end position="1208"/>
    </location>
</feature>
<organism evidence="7 9">
    <name type="scientific">Agrobacterium larrymoorei</name>
    <dbReference type="NCBI Taxonomy" id="160699"/>
    <lineage>
        <taxon>Bacteria</taxon>
        <taxon>Pseudomonadati</taxon>
        <taxon>Pseudomonadota</taxon>
        <taxon>Alphaproteobacteria</taxon>
        <taxon>Hyphomicrobiales</taxon>
        <taxon>Rhizobiaceae</taxon>
        <taxon>Rhizobium/Agrobacterium group</taxon>
        <taxon>Agrobacterium</taxon>
    </lineage>
</organism>
<dbReference type="SUPFAM" id="SSF51735">
    <property type="entry name" value="NAD(P)-binding Rossmann-fold domains"/>
    <property type="match status" value="1"/>
</dbReference>
<dbReference type="InterPro" id="IPR046346">
    <property type="entry name" value="Aminoacid_DH-like_N_sf"/>
</dbReference>
<evidence type="ECO:0000259" key="2">
    <source>
        <dbReference type="Pfam" id="PF05088"/>
    </source>
</evidence>
<name>A0A4D7DKY0_9HYPH</name>
<dbReference type="InterPro" id="IPR049059">
    <property type="entry name" value="NAD_Glu_DH_HM1"/>
</dbReference>
<gene>
    <name evidence="7" type="ORF">CFBP5473_01525</name>
    <name evidence="8" type="ORF">J5285_03860</name>
</gene>
<dbReference type="PANTHER" id="PTHR43403:SF1">
    <property type="entry name" value="NAD-SPECIFIC GLUTAMATE DEHYDROGENASE"/>
    <property type="match status" value="1"/>
</dbReference>
<dbReference type="EMBL" id="CP039691">
    <property type="protein sequence ID" value="QCI96711.1"/>
    <property type="molecule type" value="Genomic_DNA"/>
</dbReference>
<dbReference type="InterPro" id="IPR024727">
    <property type="entry name" value="NAD_Glu_DH_N_ACT1"/>
</dbReference>
<evidence type="ECO:0000259" key="6">
    <source>
        <dbReference type="Pfam" id="PF21077"/>
    </source>
</evidence>
<reference evidence="7 9" key="1">
    <citation type="submission" date="2019-04" db="EMBL/GenBank/DDBJ databases">
        <title>Complete genome sequence of Agrobacterium larrymoorei CFBP5473.</title>
        <authorList>
            <person name="Haryono M."/>
            <person name="Chou L."/>
            <person name="Lin Y.-C."/>
            <person name="Lai E.-M."/>
            <person name="Kuo C.-H."/>
        </authorList>
    </citation>
    <scope>NUCLEOTIDE SEQUENCE [LARGE SCALE GENOMIC DNA]</scope>
    <source>
        <strain evidence="7 9">CFBP5473</strain>
    </source>
</reference>
<dbReference type="GO" id="GO:0004069">
    <property type="term" value="F:L-aspartate:2-oxoglutarate aminotransferase activity"/>
    <property type="evidence" value="ECO:0007669"/>
    <property type="project" value="InterPro"/>
</dbReference>
<dbReference type="Proteomes" id="UP000826513">
    <property type="component" value="Chromosome 1"/>
</dbReference>
<dbReference type="KEGG" id="alf:CFBP5473_01525"/>
<dbReference type="InterPro" id="IPR049062">
    <property type="entry name" value="NAD_Glu_DH_ACT2"/>
</dbReference>
<proteinExistence type="predicted"/>
<dbReference type="InterPro" id="IPR048381">
    <property type="entry name" value="GDH_C"/>
</dbReference>
<evidence type="ECO:0000259" key="5">
    <source>
        <dbReference type="Pfam" id="PF21076"/>
    </source>
</evidence>
<keyword evidence="10" id="KW-1185">Reference proteome</keyword>
<dbReference type="Pfam" id="PF21075">
    <property type="entry name" value="GDH_ACT1"/>
    <property type="match status" value="1"/>
</dbReference>
<dbReference type="PANTHER" id="PTHR43403">
    <property type="entry name" value="NAD-SPECIFIC GLUTAMATE DEHYDROGENASE"/>
    <property type="match status" value="1"/>
</dbReference>
<dbReference type="InterPro" id="IPR036291">
    <property type="entry name" value="NAD(P)-bd_dom_sf"/>
</dbReference>
<reference evidence="8 10" key="2">
    <citation type="submission" date="2021-03" db="EMBL/GenBank/DDBJ databases">
        <title>Rapid diversification of plasmids in a genus of pathogenic and nitrogen fixing bacteria.</title>
        <authorList>
            <person name="Weisberg A.J."/>
            <person name="Miller M."/>
            <person name="Ream W."/>
            <person name="Grunwald N.J."/>
            <person name="Chang J.H."/>
        </authorList>
    </citation>
    <scope>NUCLEOTIDE SEQUENCE [LARGE SCALE GENOMIC DNA]</scope>
    <source>
        <strain evidence="8 10">AF3.44</strain>
    </source>
</reference>
<dbReference type="Proteomes" id="UP000298545">
    <property type="component" value="Chromosome circular"/>
</dbReference>
<dbReference type="Pfam" id="PF21076">
    <property type="entry name" value="GDH_ACT2"/>
    <property type="match status" value="1"/>
</dbReference>
<dbReference type="Pfam" id="PF21073">
    <property type="entry name" value="GDH_HM1"/>
    <property type="match status" value="1"/>
</dbReference>
<keyword evidence="1" id="KW-0560">Oxidoreductase</keyword>
<protein>
    <submittedName>
        <fullName evidence="7">NAD-glutamate dehydrogenase</fullName>
    </submittedName>
</protein>
<feature type="domain" description="NAD-glutamate dehydrogenase ACT3" evidence="6">
    <location>
        <begin position="534"/>
        <end position="613"/>
    </location>
</feature>
<dbReference type="OrthoDB" id="9758052at2"/>
<dbReference type="PIRSF" id="PIRSF036761">
    <property type="entry name" value="GDH_Mll4104"/>
    <property type="match status" value="1"/>
</dbReference>
<dbReference type="GO" id="GO:0004352">
    <property type="term" value="F:glutamate dehydrogenase (NAD+) activity"/>
    <property type="evidence" value="ECO:0007669"/>
    <property type="project" value="InterPro"/>
</dbReference>
<accession>A0A4D7DKY0</accession>
<feature type="domain" description="NAD-glutamate dehydrogenase N-terminal ACT1" evidence="4">
    <location>
        <begin position="32"/>
        <end position="168"/>
    </location>
</feature>
<dbReference type="InterPro" id="IPR028971">
    <property type="entry name" value="NAD-GDH_cat"/>
</dbReference>
<dbReference type="Pfam" id="PF05088">
    <property type="entry name" value="Bac_GDH_CD"/>
    <property type="match status" value="1"/>
</dbReference>
<dbReference type="RefSeq" id="WP_027673547.1">
    <property type="nucleotide sequence ID" value="NZ_CP039691.1"/>
</dbReference>
<sequence length="1587" mass="175239">MGYRNNPKRDKQLEKAKKLAEATDKPFLDPNTLFSRASVDDIEYYSPEMLAAASTHALKELSRWKVDTPFIGISQVEGVAPRDVPVSILTIIGRNMPFLYDSIMGEVTSSYRSLYLAVHPIMVADAKVAGGYRLADPETDKPEDNISLIQLHIAPVAPQAAEALEERLRFVLVQVQSAYSDWKPMLAKLDEALGELKERGSSRRKVERAEAAEFLDWLRKDNFTFLGMRDYSYSGKGSDAKVERGDGVGLGILSDPDVRVLRLGKDAVTTTPEILAFLDGPDFLIVTKANVKSIVHRRAYMDYIGIKRFDADGNVIGELRIVGLFTATAYTRSVKQIPLLRAKVAEVEHHFGFDPNSHSGRILQNTLEAYPRDDLFQIETDLLVRFIEQIMELADRPRVRVLARIDRFDRFVSVIIYVPREEYNSYVREKIGDYLARVYDGHISAYYPAFPEGAVARVHFIVGRANGKTPRIAQDRLEDAVSDIAARWIDHFMGLSQAGAPLLDVDQAYQEAFTPEEAIGDMPDIVATANGEPVRIEFYRTADQADGILSLKIFHRDGHLPLSRRVPLLENLGFSVISERTFDVGVVSGDETRVIVLHDMELRVQQGVKLDLSTYGPRLEEAFLAAFDGTVDNDNFNRLIVSAGLTVREVSVLRAYARYLRQTGIVYSQEHISETLFKYPAIARRIFDLFAQGFDPKLAEKTRLRKLSELHKAIEADLSGVPNLDEDRTLRRYVNAVDSTLRTNYFQRNEDGSPKAMLAFKFDPKLLDGLPDPRPFREIFVYGTEVEGVHLRFGKVARGGLRWSDRGQDYRTEVLGLVKAQQVKNAVIVPVGAKGGFFPKLLPAGGNRDEIFNAGKDAYKTYIRTLLSITDNIVGDEIVAPGDTVRLDGDDPYFVVAADKGTATFSDTANGLAREAGFWLDDAFASGGSAGYDHKKMGITARGAWETVKRHFREIDTDIQTTPFKVVGVGDMSGDVFGNGMLLSEKIELIAAFDHRDIFIDPAPDTDVSFAERKRLFELPRSSWQDYDRSTLSKGAMIISRAEKSVTLTPEAVAAIGIDKAVATPFEIMTAILKAPADLLWFGGIGTYVKAAVETNAEVGDRANDPIRINATEVRAKVIGEGANLGITQKGRIAYALSGGRCNSDAIDNSAGVNSSDVEVNIKIALASAVNDGRLTLPKRNQLLASMTSEVAQLVLRNNYLQSLAISLTERKGAGNREELSRLMGALESSGQLNRKVETLPNDAEFSERYAAGKPLTRPEIGVLLSYAKLTLFDTLVASTLPDEPYLQHLLTDYFPSKMQKAYAGDIAGHRLHREIVATSLANQVVNRGGPGFVQKLVDASGLLAPAVVKAAMIVEDGFGLKRLWSEIDALDGRIPGDVQNDLYAKVMGIFADATRLYLQTAGTITGAMREEIERLKSAIKTLSPAAAKYQEEIGLAEIEGVSPSLIKELETLRLLIYVPEIMLIAEQANTTLARAAESYAAVSTTFRVARLLDASQRVSPADHYESLALLRSQDQIASSRRRIVVSALTDYTREKNPVQAWYAADRVRVNRIVSELAALSDSGETNLARLTVAAGLLSDIVQTRSV</sequence>
<evidence type="ECO:0000313" key="9">
    <source>
        <dbReference type="Proteomes" id="UP000298545"/>
    </source>
</evidence>
<evidence type="ECO:0000313" key="7">
    <source>
        <dbReference type="EMBL" id="QCI96711.1"/>
    </source>
</evidence>